<evidence type="ECO:0000313" key="9">
    <source>
        <dbReference type="WBParaSite" id="Hba_07557"/>
    </source>
</evidence>
<name>A0A1I7WQX1_HETBA</name>
<feature type="transmembrane region" description="Helical" evidence="7">
    <location>
        <begin position="103"/>
        <end position="125"/>
    </location>
</feature>
<evidence type="ECO:0000256" key="2">
    <source>
        <dbReference type="ARBA" id="ARBA00007965"/>
    </source>
</evidence>
<keyword evidence="4 7" id="KW-0812">Transmembrane</keyword>
<evidence type="ECO:0000313" key="8">
    <source>
        <dbReference type="Proteomes" id="UP000095283"/>
    </source>
</evidence>
<dbReference type="Pfam" id="PF01733">
    <property type="entry name" value="Nucleoside_tran"/>
    <property type="match status" value="1"/>
</dbReference>
<evidence type="ECO:0000256" key="6">
    <source>
        <dbReference type="ARBA" id="ARBA00023136"/>
    </source>
</evidence>
<evidence type="ECO:0000256" key="4">
    <source>
        <dbReference type="ARBA" id="ARBA00022692"/>
    </source>
</evidence>
<dbReference type="GO" id="GO:0005886">
    <property type="term" value="C:plasma membrane"/>
    <property type="evidence" value="ECO:0007669"/>
    <property type="project" value="TreeGrafter"/>
</dbReference>
<protein>
    <submittedName>
        <fullName evidence="9">Equilibrative nucleoside transporter 3</fullName>
    </submittedName>
</protein>
<keyword evidence="3" id="KW-0813">Transport</keyword>
<keyword evidence="5 7" id="KW-1133">Transmembrane helix</keyword>
<comment type="similarity">
    <text evidence="2">Belongs to the SLC29A/ENT transporter (TC 2.A.57) family.</text>
</comment>
<evidence type="ECO:0000256" key="3">
    <source>
        <dbReference type="ARBA" id="ARBA00022448"/>
    </source>
</evidence>
<evidence type="ECO:0000256" key="5">
    <source>
        <dbReference type="ARBA" id="ARBA00022989"/>
    </source>
</evidence>
<dbReference type="PANTHER" id="PTHR10332">
    <property type="entry name" value="EQUILIBRATIVE NUCLEOSIDE TRANSPORTER"/>
    <property type="match status" value="1"/>
</dbReference>
<proteinExistence type="inferred from homology"/>
<feature type="transmembrane region" description="Helical" evidence="7">
    <location>
        <begin position="137"/>
        <end position="156"/>
    </location>
</feature>
<dbReference type="InterPro" id="IPR002259">
    <property type="entry name" value="Eqnu_transpt"/>
</dbReference>
<keyword evidence="6 7" id="KW-0472">Membrane</keyword>
<keyword evidence="8" id="KW-1185">Reference proteome</keyword>
<dbReference type="GO" id="GO:0005337">
    <property type="term" value="F:nucleoside transmembrane transporter activity"/>
    <property type="evidence" value="ECO:0007669"/>
    <property type="project" value="InterPro"/>
</dbReference>
<sequence length="346" mass="38964">MREYSVETYNGPHEQTPFMEKKHNELIPKDKVSNLRASILEYFTLLSIKLLIQGRLVYCIALLHGIGGLIPWNMFITIAPQYYVNYWFTPNGTETEYSKNFMSSLGIASQLPNVCINFINIFLVISGSLLLRIVGPILLNCINVLIVIFLIIFVTANEDVENMHWFYIATLAIVVVINLANGLYQSSVFGLFADFPAEYSNALVIGSNICGTFTTVLSIIITMIFSNVRIIAIIYFSISLVVLVLCGISICLLTRQRFYNFYIEKGNSLRRNDDSEKPGLKQYIECFRLKSSGFDSKNSSNEALNFVSVLNETPCIAFERDRKWWKSIGAKSGEYGGCGSTSQPCV</sequence>
<evidence type="ECO:0000256" key="7">
    <source>
        <dbReference type="SAM" id="Phobius"/>
    </source>
</evidence>
<organism evidence="8 9">
    <name type="scientific">Heterorhabditis bacteriophora</name>
    <name type="common">Entomopathogenic nematode worm</name>
    <dbReference type="NCBI Taxonomy" id="37862"/>
    <lineage>
        <taxon>Eukaryota</taxon>
        <taxon>Metazoa</taxon>
        <taxon>Ecdysozoa</taxon>
        <taxon>Nematoda</taxon>
        <taxon>Chromadorea</taxon>
        <taxon>Rhabditida</taxon>
        <taxon>Rhabditina</taxon>
        <taxon>Rhabditomorpha</taxon>
        <taxon>Strongyloidea</taxon>
        <taxon>Heterorhabditidae</taxon>
        <taxon>Heterorhabditis</taxon>
    </lineage>
</organism>
<reference evidence="9" key="1">
    <citation type="submission" date="2016-11" db="UniProtKB">
        <authorList>
            <consortium name="WormBaseParasite"/>
        </authorList>
    </citation>
    <scope>IDENTIFICATION</scope>
</reference>
<dbReference type="Proteomes" id="UP000095283">
    <property type="component" value="Unplaced"/>
</dbReference>
<feature type="transmembrane region" description="Helical" evidence="7">
    <location>
        <begin position="162"/>
        <end position="181"/>
    </location>
</feature>
<evidence type="ECO:0000256" key="1">
    <source>
        <dbReference type="ARBA" id="ARBA00004141"/>
    </source>
</evidence>
<dbReference type="PANTHER" id="PTHR10332:SF36">
    <property type="entry name" value="EQUILIBRATIVE NUCLEOSIDE TRANSPORTER 1"/>
    <property type="match status" value="1"/>
</dbReference>
<accession>A0A1I7WQX1</accession>
<feature type="transmembrane region" description="Helical" evidence="7">
    <location>
        <begin position="230"/>
        <end position="253"/>
    </location>
</feature>
<dbReference type="WBParaSite" id="Hba_07557">
    <property type="protein sequence ID" value="Hba_07557"/>
    <property type="gene ID" value="Hba_07557"/>
</dbReference>
<comment type="subcellular location">
    <subcellularLocation>
        <location evidence="1">Membrane</location>
        <topology evidence="1">Multi-pass membrane protein</topology>
    </subcellularLocation>
</comment>
<feature type="transmembrane region" description="Helical" evidence="7">
    <location>
        <begin position="56"/>
        <end position="83"/>
    </location>
</feature>
<dbReference type="AlphaFoldDB" id="A0A1I7WQX1"/>
<feature type="transmembrane region" description="Helical" evidence="7">
    <location>
        <begin position="202"/>
        <end position="224"/>
    </location>
</feature>